<keyword evidence="4 11" id="KW-0812">Transmembrane</keyword>
<evidence type="ECO:0000256" key="11">
    <source>
        <dbReference type="RuleBase" id="RU000581"/>
    </source>
</evidence>
<dbReference type="PANTHER" id="PTHR11351">
    <property type="entry name" value="ACYL-COA DESATURASE"/>
    <property type="match status" value="1"/>
</dbReference>
<dbReference type="GO" id="GO:0005789">
    <property type="term" value="C:endoplasmic reticulum membrane"/>
    <property type="evidence" value="ECO:0007669"/>
    <property type="project" value="TreeGrafter"/>
</dbReference>
<evidence type="ECO:0000256" key="6">
    <source>
        <dbReference type="ARBA" id="ARBA00022989"/>
    </source>
</evidence>
<feature type="transmembrane region" description="Helical" evidence="12">
    <location>
        <begin position="125"/>
        <end position="144"/>
    </location>
</feature>
<evidence type="ECO:0000256" key="4">
    <source>
        <dbReference type="ARBA" id="ARBA00022692"/>
    </source>
</evidence>
<evidence type="ECO:0000256" key="2">
    <source>
        <dbReference type="ARBA" id="ARBA00009295"/>
    </source>
</evidence>
<evidence type="ECO:0000256" key="7">
    <source>
        <dbReference type="ARBA" id="ARBA00023002"/>
    </source>
</evidence>
<dbReference type="PANTHER" id="PTHR11351:SF26">
    <property type="entry name" value="FATTY ACID DESATURASE DOMAIN-CONTAINING PROTEIN"/>
    <property type="match status" value="1"/>
</dbReference>
<feature type="transmembrane region" description="Helical" evidence="12">
    <location>
        <begin position="92"/>
        <end position="113"/>
    </location>
</feature>
<dbReference type="GO" id="GO:0006636">
    <property type="term" value="P:unsaturated fatty acid biosynthetic process"/>
    <property type="evidence" value="ECO:0007669"/>
    <property type="project" value="TreeGrafter"/>
</dbReference>
<accession>A0A833VLU7</accession>
<evidence type="ECO:0000256" key="5">
    <source>
        <dbReference type="ARBA" id="ARBA00022832"/>
    </source>
</evidence>
<proteinExistence type="inferred from homology"/>
<evidence type="ECO:0008006" key="15">
    <source>
        <dbReference type="Google" id="ProtNLM"/>
    </source>
</evidence>
<organism evidence="13 14">
    <name type="scientific">Frieseomelitta varia</name>
    <dbReference type="NCBI Taxonomy" id="561572"/>
    <lineage>
        <taxon>Eukaryota</taxon>
        <taxon>Metazoa</taxon>
        <taxon>Ecdysozoa</taxon>
        <taxon>Arthropoda</taxon>
        <taxon>Hexapoda</taxon>
        <taxon>Insecta</taxon>
        <taxon>Pterygota</taxon>
        <taxon>Neoptera</taxon>
        <taxon>Endopterygota</taxon>
        <taxon>Hymenoptera</taxon>
        <taxon>Apocrita</taxon>
        <taxon>Aculeata</taxon>
        <taxon>Apoidea</taxon>
        <taxon>Anthophila</taxon>
        <taxon>Apidae</taxon>
        <taxon>Frieseomelitta</taxon>
    </lineage>
</organism>
<comment type="domain">
    <text evidence="11">The histidine box domains are involved in binding the catalytic metal ions.</text>
</comment>
<gene>
    <name evidence="13" type="ORF">E2986_00406</name>
</gene>
<keyword evidence="9 12" id="KW-0472">Membrane</keyword>
<dbReference type="CDD" id="cd03505">
    <property type="entry name" value="Delta9-FADS-like"/>
    <property type="match status" value="1"/>
</dbReference>
<keyword evidence="8" id="KW-0443">Lipid metabolism</keyword>
<keyword evidence="7 11" id="KW-0560">Oxidoreductase</keyword>
<dbReference type="EMBL" id="WNWW01000562">
    <property type="protein sequence ID" value="KAF3423491.1"/>
    <property type="molecule type" value="Genomic_DNA"/>
</dbReference>
<dbReference type="GO" id="GO:0004768">
    <property type="term" value="F:stearoyl-CoA 9-desaturase activity"/>
    <property type="evidence" value="ECO:0007669"/>
    <property type="project" value="TreeGrafter"/>
</dbReference>
<evidence type="ECO:0000313" key="13">
    <source>
        <dbReference type="EMBL" id="KAF3423491.1"/>
    </source>
</evidence>
<protein>
    <recommendedName>
        <fullName evidence="15">Acyl-CoA Delta(11) desaturase</fullName>
    </recommendedName>
</protein>
<comment type="caution">
    <text evidence="13">The sequence shown here is derived from an EMBL/GenBank/DDBJ whole genome shotgun (WGS) entry which is preliminary data.</text>
</comment>
<feature type="transmembrane region" description="Helical" evidence="12">
    <location>
        <begin position="65"/>
        <end position="86"/>
    </location>
</feature>
<comment type="subcellular location">
    <subcellularLocation>
        <location evidence="1">Membrane</location>
        <topology evidence="1">Multi-pass membrane protein</topology>
    </subcellularLocation>
</comment>
<evidence type="ECO:0000256" key="12">
    <source>
        <dbReference type="SAM" id="Phobius"/>
    </source>
</evidence>
<comment type="similarity">
    <text evidence="2 11">Belongs to the fatty acid desaturase type 1 family.</text>
</comment>
<dbReference type="InterPro" id="IPR015876">
    <property type="entry name" value="Acyl-CoA_DS"/>
</dbReference>
<dbReference type="GO" id="GO:0005506">
    <property type="term" value="F:iron ion binding"/>
    <property type="evidence" value="ECO:0007669"/>
    <property type="project" value="TreeGrafter"/>
</dbReference>
<evidence type="ECO:0000256" key="10">
    <source>
        <dbReference type="ARBA" id="ARBA00023160"/>
    </source>
</evidence>
<keyword evidence="14" id="KW-1185">Reference proteome</keyword>
<sequence>MKFYQKPRGRSTRLIVSIRLELCVSAVFRQATSVIFNFSTFVETLFRNSRMVDETKPAKKREMKWAAILWYIYIHVLGVYAIWFLFTSAKWLTVIYTLFITILGCLGVTAGAHRLWAHRTYEATGFLRLSLMLCHTLAGVGSIYDWVLYHRLHHKYYGTDKDPYNHKKGFFYSHYVGNALSPSIDYDEMKREIDTRDLDQDGYVWLQKKFYWPLFLIFGLILSLNVPLEYWDESMTETILITGVLRFAITVNVSWLVNSARLVWSMEGKKLIQISDTFNLLMPPYSISMFFLTKSFWPVYHYIIPWDWKCGEFGSYASGFTTFFIKVWHDLGFIDLPQTTDTEDIRTMLHDVSKKKMTFANGLDKLKEKSIYKAKEVKLMVKH</sequence>
<name>A0A833VLU7_9HYME</name>
<feature type="transmembrane region" description="Helical" evidence="12">
    <location>
        <begin position="210"/>
        <end position="231"/>
    </location>
</feature>
<keyword evidence="3 11" id="KW-0444">Lipid biosynthesis</keyword>
<evidence type="ECO:0000256" key="1">
    <source>
        <dbReference type="ARBA" id="ARBA00004141"/>
    </source>
</evidence>
<keyword evidence="10 11" id="KW-0275">Fatty acid biosynthesis</keyword>
<dbReference type="Proteomes" id="UP000655588">
    <property type="component" value="Unassembled WGS sequence"/>
</dbReference>
<evidence type="ECO:0000313" key="14">
    <source>
        <dbReference type="Proteomes" id="UP000655588"/>
    </source>
</evidence>
<evidence type="ECO:0000256" key="8">
    <source>
        <dbReference type="ARBA" id="ARBA00023098"/>
    </source>
</evidence>
<dbReference type="PRINTS" id="PR00075">
    <property type="entry name" value="FACDDSATRASE"/>
</dbReference>
<keyword evidence="5" id="KW-0276">Fatty acid metabolism</keyword>
<evidence type="ECO:0000256" key="3">
    <source>
        <dbReference type="ARBA" id="ARBA00022516"/>
    </source>
</evidence>
<comment type="cofactor">
    <cofactor evidence="11">
        <name>Fe(2+)</name>
        <dbReference type="ChEBI" id="CHEBI:29033"/>
    </cofactor>
</comment>
<reference evidence="13" key="1">
    <citation type="submission" date="2019-11" db="EMBL/GenBank/DDBJ databases">
        <title>The nuclear and mitochondrial genomes of Frieseomelitta varia - a highly eusocial stingless bee (Meliponini) with a permanently sterile worker caste.</title>
        <authorList>
            <person name="Freitas F.C.P."/>
            <person name="Lourenco A.P."/>
            <person name="Nunes F.M.F."/>
            <person name="Paschoal A.R."/>
            <person name="Abreu F.C.P."/>
            <person name="Barbin F.O."/>
            <person name="Bataglia L."/>
            <person name="Cardoso-Junior C.A.M."/>
            <person name="Cervoni M.S."/>
            <person name="Silva S.R."/>
            <person name="Dalarmi F."/>
            <person name="Del Lama M.A."/>
            <person name="Depintor T.S."/>
            <person name="Ferreira K.M."/>
            <person name="Goria P.S."/>
            <person name="Jaskot M.C."/>
            <person name="Lago D.C."/>
            <person name="Luna-Lucena D."/>
            <person name="Moda L.M."/>
            <person name="Nascimento L."/>
            <person name="Pedrino M."/>
            <person name="Rabico F.O."/>
            <person name="Sanches F.C."/>
            <person name="Santos D.E."/>
            <person name="Santos C.G."/>
            <person name="Vieira J."/>
            <person name="Lopes T.F."/>
            <person name="Barchuk A.R."/>
            <person name="Hartfelder K."/>
            <person name="Simoes Z.L.P."/>
            <person name="Bitondi M.M.G."/>
            <person name="Pinheiro D.G."/>
        </authorList>
    </citation>
    <scope>NUCLEOTIDE SEQUENCE</scope>
    <source>
        <strain evidence="13">USP_RPSP 00005682</strain>
        <tissue evidence="13">Whole individual</tissue>
    </source>
</reference>
<evidence type="ECO:0000256" key="9">
    <source>
        <dbReference type="ARBA" id="ARBA00023136"/>
    </source>
</evidence>
<keyword evidence="6 12" id="KW-1133">Transmembrane helix</keyword>
<dbReference type="AlphaFoldDB" id="A0A833VLU7"/>